<feature type="transmembrane region" description="Helical" evidence="2">
    <location>
        <begin position="148"/>
        <end position="168"/>
    </location>
</feature>
<dbReference type="InterPro" id="IPR021013">
    <property type="entry name" value="ATPase_Vma12"/>
</dbReference>
<feature type="compositionally biased region" description="Basic residues" evidence="1">
    <location>
        <begin position="178"/>
        <end position="188"/>
    </location>
</feature>
<dbReference type="AlphaFoldDB" id="A0A8H7C8N8"/>
<evidence type="ECO:0000313" key="4">
    <source>
        <dbReference type="Proteomes" id="UP000629468"/>
    </source>
</evidence>
<comment type="caution">
    <text evidence="3">The sequence shown here is derived from an EMBL/GenBank/DDBJ whole genome shotgun (WGS) entry which is preliminary data.</text>
</comment>
<reference evidence="3 4" key="1">
    <citation type="journal article" name="Sci. Rep.">
        <title>Telomere-to-telomere assembled and centromere annotated genomes of the two main subspecies of the button mushroom Agaricus bisporus reveal especially polymorphic chromosome ends.</title>
        <authorList>
            <person name="Sonnenberg A.S.M."/>
            <person name="Sedaghat-Telgerd N."/>
            <person name="Lavrijssen B."/>
            <person name="Ohm R.A."/>
            <person name="Hendrickx P.M."/>
            <person name="Scholtmeijer K."/>
            <person name="Baars J.J.P."/>
            <person name="van Peer A."/>
        </authorList>
    </citation>
    <scope>NUCLEOTIDE SEQUENCE [LARGE SCALE GENOMIC DNA]</scope>
    <source>
        <strain evidence="3 4">H119_p4</strain>
    </source>
</reference>
<proteinExistence type="predicted"/>
<organism evidence="3 4">
    <name type="scientific">Agaricus bisporus var. burnettii</name>
    <dbReference type="NCBI Taxonomy" id="192524"/>
    <lineage>
        <taxon>Eukaryota</taxon>
        <taxon>Fungi</taxon>
        <taxon>Dikarya</taxon>
        <taxon>Basidiomycota</taxon>
        <taxon>Agaricomycotina</taxon>
        <taxon>Agaricomycetes</taxon>
        <taxon>Agaricomycetidae</taxon>
        <taxon>Agaricales</taxon>
        <taxon>Agaricineae</taxon>
        <taxon>Agaricaceae</taxon>
        <taxon>Agaricus</taxon>
    </lineage>
</organism>
<keyword evidence="2" id="KW-0812">Transmembrane</keyword>
<dbReference type="GO" id="GO:0070072">
    <property type="term" value="P:vacuolar proton-transporting V-type ATPase complex assembly"/>
    <property type="evidence" value="ECO:0007669"/>
    <property type="project" value="InterPro"/>
</dbReference>
<name>A0A8H7C8N8_AGABI</name>
<dbReference type="EMBL" id="JABXXO010000009">
    <property type="protein sequence ID" value="KAF7770489.1"/>
    <property type="molecule type" value="Genomic_DNA"/>
</dbReference>
<evidence type="ECO:0000256" key="1">
    <source>
        <dbReference type="SAM" id="MobiDB-lite"/>
    </source>
</evidence>
<evidence type="ECO:0008006" key="5">
    <source>
        <dbReference type="Google" id="ProtNLM"/>
    </source>
</evidence>
<feature type="region of interest" description="Disordered" evidence="1">
    <location>
        <begin position="178"/>
        <end position="211"/>
    </location>
</feature>
<dbReference type="Proteomes" id="UP000629468">
    <property type="component" value="Unassembled WGS sequence"/>
</dbReference>
<protein>
    <recommendedName>
        <fullName evidence="5">Endoplasmic reticulum-based factor for assembly of V-ATPase-domain-containing protein</fullName>
    </recommendedName>
</protein>
<sequence length="228" mass="25408">MPTDDLNVSLEPHLLDVLRPLASLLPPPINDQLQSSISGDTIPVSLLRAISQWSSSPDGKDRLRAHDQSLNPSSYSMVSLLAGVKTSPERKFGTYNPPSEPEELAQRQKRERKEITALLNALLSIFAAGFAVWWAADLLYWKPQWRVLLALATSLVVAIAEGGLFIIWRSRLPSSHKSRQRSIQARHKKNDDSDDTNAANSTTDLELKMEPTRSAPVPITSNLRQRKL</sequence>
<feature type="transmembrane region" description="Helical" evidence="2">
    <location>
        <begin position="117"/>
        <end position="136"/>
    </location>
</feature>
<keyword evidence="2" id="KW-0472">Membrane</keyword>
<gene>
    <name evidence="3" type="ORF">Agabi119p4_6463</name>
</gene>
<evidence type="ECO:0000313" key="3">
    <source>
        <dbReference type="EMBL" id="KAF7770489.1"/>
    </source>
</evidence>
<evidence type="ECO:0000256" key="2">
    <source>
        <dbReference type="SAM" id="Phobius"/>
    </source>
</evidence>
<dbReference type="Pfam" id="PF11712">
    <property type="entry name" value="Vma12"/>
    <property type="match status" value="1"/>
</dbReference>
<accession>A0A8H7C8N8</accession>
<keyword evidence="2" id="KW-1133">Transmembrane helix</keyword>